<evidence type="ECO:0000256" key="1">
    <source>
        <dbReference type="ARBA" id="ARBA00023015"/>
    </source>
</evidence>
<dbReference type="Pfam" id="PF17918">
    <property type="entry name" value="TetR_C_15"/>
    <property type="match status" value="1"/>
</dbReference>
<dbReference type="InterPro" id="IPR001647">
    <property type="entry name" value="HTH_TetR"/>
</dbReference>
<keyword evidence="3" id="KW-0804">Transcription</keyword>
<evidence type="ECO:0000256" key="2">
    <source>
        <dbReference type="ARBA" id="ARBA00023125"/>
    </source>
</evidence>
<sequence length="214" mass="24294">MSAAGNKKTMQPTAPRSAPVQSRSKKRTQEILDVTSELLVTMGLADMNTALIAKEVGISVGALYHYFPNKHAILYAMGKQWLDSIAEVMAEIHTWPLEAMPLEDFIDKAVALNLRTYRQQKAILPLVQAMFSVPELRELDETHDELVISQMAKAFKRLGIDKHPRERERIARHYLEITHSSFLVIVNQNPRRSNATLEDLKRMLACLLSHHLNS</sequence>
<feature type="DNA-binding region" description="H-T-H motif" evidence="4">
    <location>
        <begin position="48"/>
        <end position="67"/>
    </location>
</feature>
<accession>A0A501X485</accession>
<dbReference type="GO" id="GO:0000976">
    <property type="term" value="F:transcription cis-regulatory region binding"/>
    <property type="evidence" value="ECO:0007669"/>
    <property type="project" value="TreeGrafter"/>
</dbReference>
<feature type="domain" description="HTH tetR-type" evidence="6">
    <location>
        <begin position="25"/>
        <end position="85"/>
    </location>
</feature>
<evidence type="ECO:0000256" key="3">
    <source>
        <dbReference type="ARBA" id="ARBA00023163"/>
    </source>
</evidence>
<dbReference type="GO" id="GO:0003700">
    <property type="term" value="F:DNA-binding transcription factor activity"/>
    <property type="evidence" value="ECO:0007669"/>
    <property type="project" value="TreeGrafter"/>
</dbReference>
<dbReference type="RefSeq" id="WP_140586995.1">
    <property type="nucleotide sequence ID" value="NZ_VFRR01000002.1"/>
</dbReference>
<proteinExistence type="predicted"/>
<comment type="caution">
    <text evidence="7">The sequence shown here is derived from an EMBL/GenBank/DDBJ whole genome shotgun (WGS) entry which is preliminary data.</text>
</comment>
<keyword evidence="1" id="KW-0805">Transcription regulation</keyword>
<dbReference type="InterPro" id="IPR041669">
    <property type="entry name" value="TetR_C_15"/>
</dbReference>
<dbReference type="Pfam" id="PF00440">
    <property type="entry name" value="TetR_N"/>
    <property type="match status" value="1"/>
</dbReference>
<dbReference type="Proteomes" id="UP000315901">
    <property type="component" value="Unassembled WGS sequence"/>
</dbReference>
<keyword evidence="8" id="KW-1185">Reference proteome</keyword>
<dbReference type="PANTHER" id="PTHR30055">
    <property type="entry name" value="HTH-TYPE TRANSCRIPTIONAL REGULATOR RUTR"/>
    <property type="match status" value="1"/>
</dbReference>
<keyword evidence="2 4" id="KW-0238">DNA-binding</keyword>
<dbReference type="PANTHER" id="PTHR30055:SF234">
    <property type="entry name" value="HTH-TYPE TRANSCRIPTIONAL REGULATOR BETI"/>
    <property type="match status" value="1"/>
</dbReference>
<dbReference type="PROSITE" id="PS50977">
    <property type="entry name" value="HTH_TETR_2"/>
    <property type="match status" value="1"/>
</dbReference>
<dbReference type="OrthoDB" id="9816320at2"/>
<dbReference type="InterPro" id="IPR009057">
    <property type="entry name" value="Homeodomain-like_sf"/>
</dbReference>
<feature type="region of interest" description="Disordered" evidence="5">
    <location>
        <begin position="1"/>
        <end position="27"/>
    </location>
</feature>
<organism evidence="7 8">
    <name type="scientific">Maribrevibacterium harenarium</name>
    <dbReference type="NCBI Taxonomy" id="2589817"/>
    <lineage>
        <taxon>Bacteria</taxon>
        <taxon>Pseudomonadati</taxon>
        <taxon>Pseudomonadota</taxon>
        <taxon>Gammaproteobacteria</taxon>
        <taxon>Oceanospirillales</taxon>
        <taxon>Oceanospirillaceae</taxon>
        <taxon>Maribrevibacterium</taxon>
    </lineage>
</organism>
<dbReference type="PRINTS" id="PR00455">
    <property type="entry name" value="HTHTETR"/>
</dbReference>
<evidence type="ECO:0000259" key="6">
    <source>
        <dbReference type="PROSITE" id="PS50977"/>
    </source>
</evidence>
<evidence type="ECO:0000256" key="4">
    <source>
        <dbReference type="PROSITE-ProRule" id="PRU00335"/>
    </source>
</evidence>
<dbReference type="SUPFAM" id="SSF46689">
    <property type="entry name" value="Homeodomain-like"/>
    <property type="match status" value="1"/>
</dbReference>
<gene>
    <name evidence="7" type="ORF">FJM67_01955</name>
</gene>
<name>A0A501X485_9GAMM</name>
<dbReference type="EMBL" id="VFRR01000002">
    <property type="protein sequence ID" value="TPE55332.1"/>
    <property type="molecule type" value="Genomic_DNA"/>
</dbReference>
<dbReference type="AlphaFoldDB" id="A0A501X485"/>
<dbReference type="Gene3D" id="1.10.357.10">
    <property type="entry name" value="Tetracycline Repressor, domain 2"/>
    <property type="match status" value="1"/>
</dbReference>
<evidence type="ECO:0000313" key="7">
    <source>
        <dbReference type="EMBL" id="TPE55332.1"/>
    </source>
</evidence>
<feature type="compositionally biased region" description="Polar residues" evidence="5">
    <location>
        <begin position="8"/>
        <end position="22"/>
    </location>
</feature>
<evidence type="ECO:0000256" key="5">
    <source>
        <dbReference type="SAM" id="MobiDB-lite"/>
    </source>
</evidence>
<protein>
    <submittedName>
        <fullName evidence="7">TetR/AcrR family transcriptional regulator</fullName>
    </submittedName>
</protein>
<dbReference type="InterPro" id="IPR050109">
    <property type="entry name" value="HTH-type_TetR-like_transc_reg"/>
</dbReference>
<reference evidence="7 8" key="1">
    <citation type="submission" date="2019-06" db="EMBL/GenBank/DDBJ databases">
        <title>A novel bacterium of genus Marinomonas, isolated from coastal sand.</title>
        <authorList>
            <person name="Huang H."/>
            <person name="Mo K."/>
            <person name="Hu Y."/>
        </authorList>
    </citation>
    <scope>NUCLEOTIDE SEQUENCE [LARGE SCALE GENOMIC DNA]</scope>
    <source>
        <strain evidence="7 8">HB171799</strain>
    </source>
</reference>
<evidence type="ECO:0000313" key="8">
    <source>
        <dbReference type="Proteomes" id="UP000315901"/>
    </source>
</evidence>